<dbReference type="EMBL" id="JAQIOY010000003">
    <property type="protein sequence ID" value="MDA7425403.1"/>
    <property type="molecule type" value="Genomic_DNA"/>
</dbReference>
<keyword evidence="2" id="KW-0560">Oxidoreductase</keyword>
<dbReference type="Gene3D" id="3.30.70.100">
    <property type="match status" value="1"/>
</dbReference>
<keyword evidence="3" id="KW-1185">Reference proteome</keyword>
<dbReference type="PROSITE" id="PS51725">
    <property type="entry name" value="ABM"/>
    <property type="match status" value="1"/>
</dbReference>
<dbReference type="Proteomes" id="UP001210720">
    <property type="component" value="Unassembled WGS sequence"/>
</dbReference>
<gene>
    <name evidence="2" type="ORF">PFY00_11745</name>
</gene>
<dbReference type="InterPro" id="IPR011008">
    <property type="entry name" value="Dimeric_a/b-barrel"/>
</dbReference>
<dbReference type="SUPFAM" id="SSF54909">
    <property type="entry name" value="Dimeric alpha+beta barrel"/>
    <property type="match status" value="1"/>
</dbReference>
<name>A0ABT4XTZ4_9RHOB</name>
<dbReference type="InterPro" id="IPR007138">
    <property type="entry name" value="ABM_dom"/>
</dbReference>
<evidence type="ECO:0000313" key="3">
    <source>
        <dbReference type="Proteomes" id="UP001210720"/>
    </source>
</evidence>
<dbReference type="PANTHER" id="PTHR33336:SF1">
    <property type="entry name" value="(4S)-4-HYDROXY-5-PHOSPHONOOXYPENTANE-2,3-DIONE ISOMERASE"/>
    <property type="match status" value="1"/>
</dbReference>
<feature type="domain" description="ABM" evidence="1">
    <location>
        <begin position="2"/>
        <end position="91"/>
    </location>
</feature>
<accession>A0ABT4XTZ4</accession>
<organism evidence="2 3">
    <name type="scientific">Thalassococcus lentus</name>
    <dbReference type="NCBI Taxonomy" id="1210524"/>
    <lineage>
        <taxon>Bacteria</taxon>
        <taxon>Pseudomonadati</taxon>
        <taxon>Pseudomonadota</taxon>
        <taxon>Alphaproteobacteria</taxon>
        <taxon>Rhodobacterales</taxon>
        <taxon>Roseobacteraceae</taxon>
        <taxon>Thalassococcus</taxon>
    </lineage>
</organism>
<dbReference type="RefSeq" id="WP_271432742.1">
    <property type="nucleotide sequence ID" value="NZ_JAQIOY010000003.1"/>
</dbReference>
<dbReference type="PANTHER" id="PTHR33336">
    <property type="entry name" value="QUINOL MONOOXYGENASE YGIN-RELATED"/>
    <property type="match status" value="1"/>
</dbReference>
<protein>
    <submittedName>
        <fullName evidence="2">Quinol monooxygenase</fullName>
    </submittedName>
</protein>
<dbReference type="Pfam" id="PF03992">
    <property type="entry name" value="ABM"/>
    <property type="match status" value="1"/>
</dbReference>
<sequence>MYAVTVWIRIKAERLAEFLPLMMTNAALSLGQEPGCHRFDVCTDSDRSDEIFLYELYTNRAAFEAHLASDHFKAFDEAVSDMIASKHLQTFDQVPT</sequence>
<comment type="caution">
    <text evidence="2">The sequence shown here is derived from an EMBL/GenBank/DDBJ whole genome shotgun (WGS) entry which is preliminary data.</text>
</comment>
<keyword evidence="2" id="KW-0503">Monooxygenase</keyword>
<dbReference type="GO" id="GO:0004497">
    <property type="term" value="F:monooxygenase activity"/>
    <property type="evidence" value="ECO:0007669"/>
    <property type="project" value="UniProtKB-KW"/>
</dbReference>
<evidence type="ECO:0000259" key="1">
    <source>
        <dbReference type="PROSITE" id="PS51725"/>
    </source>
</evidence>
<reference evidence="2 3" key="1">
    <citation type="submission" date="2023-01" db="EMBL/GenBank/DDBJ databases">
        <title>Thalassococcus onchidii sp. nov., isolated from a marine invertebrate from the South China Sea.</title>
        <authorList>
            <person name="Xu S."/>
            <person name="Liu Z."/>
            <person name="Xu Y."/>
        </authorList>
    </citation>
    <scope>NUCLEOTIDE SEQUENCE [LARGE SCALE GENOMIC DNA]</scope>
    <source>
        <strain evidence="2 3">KCTC 32084</strain>
    </source>
</reference>
<dbReference type="InterPro" id="IPR050744">
    <property type="entry name" value="AI-2_Isomerase_LsrG"/>
</dbReference>
<proteinExistence type="predicted"/>
<evidence type="ECO:0000313" key="2">
    <source>
        <dbReference type="EMBL" id="MDA7425403.1"/>
    </source>
</evidence>